<dbReference type="GO" id="GO:0030956">
    <property type="term" value="C:glutamyl-tRNA(Gln) amidotransferase complex"/>
    <property type="evidence" value="ECO:0007669"/>
    <property type="project" value="InterPro"/>
</dbReference>
<dbReference type="NCBIfam" id="TIGR00132">
    <property type="entry name" value="gatA"/>
    <property type="match status" value="1"/>
</dbReference>
<keyword evidence="6 10" id="KW-0547">Nucleotide-binding</keyword>
<dbReference type="eggNOG" id="COG0154">
    <property type="taxonomic scope" value="Bacteria"/>
</dbReference>
<dbReference type="PROSITE" id="PS00571">
    <property type="entry name" value="AMIDASES"/>
    <property type="match status" value="1"/>
</dbReference>
<dbReference type="STRING" id="485915.Dret_0300"/>
<dbReference type="EMBL" id="CP001734">
    <property type="protein sequence ID" value="ACV67602.1"/>
    <property type="molecule type" value="Genomic_DNA"/>
</dbReference>
<comment type="similarity">
    <text evidence="1 10">Belongs to the amidase family. GatA subfamily.</text>
</comment>
<evidence type="ECO:0000256" key="6">
    <source>
        <dbReference type="ARBA" id="ARBA00022741"/>
    </source>
</evidence>
<dbReference type="GO" id="GO:0050567">
    <property type="term" value="F:glutaminyl-tRNA synthase (glutamine-hydrolyzing) activity"/>
    <property type="evidence" value="ECO:0007669"/>
    <property type="project" value="UniProtKB-UniRule"/>
</dbReference>
<dbReference type="InterPro" id="IPR023631">
    <property type="entry name" value="Amidase_dom"/>
</dbReference>
<dbReference type="InterPro" id="IPR000120">
    <property type="entry name" value="Amidase"/>
</dbReference>
<dbReference type="HAMAP" id="MF_00120">
    <property type="entry name" value="GatA"/>
    <property type="match status" value="1"/>
</dbReference>
<dbReference type="GO" id="GO:0005524">
    <property type="term" value="F:ATP binding"/>
    <property type="evidence" value="ECO:0007669"/>
    <property type="project" value="UniProtKB-KW"/>
</dbReference>
<dbReference type="InterPro" id="IPR036928">
    <property type="entry name" value="AS_sf"/>
</dbReference>
<accession>C8WZX7</accession>
<comment type="function">
    <text evidence="10">Allows the formation of correctly charged Gln-tRNA(Gln) through the transamidation of misacylated Glu-tRNA(Gln) in organisms which lack glutaminyl-tRNA synthetase. The reaction takes place in the presence of glutamine and ATP through an activated gamma-phospho-Glu-tRNA(Gln).</text>
</comment>
<comment type="catalytic activity">
    <reaction evidence="9 10">
        <text>L-glutamyl-tRNA(Gln) + L-glutamine + ATP + H2O = L-glutaminyl-tRNA(Gln) + L-glutamate + ADP + phosphate + H(+)</text>
        <dbReference type="Rhea" id="RHEA:17521"/>
        <dbReference type="Rhea" id="RHEA-COMP:9681"/>
        <dbReference type="Rhea" id="RHEA-COMP:9684"/>
        <dbReference type="ChEBI" id="CHEBI:15377"/>
        <dbReference type="ChEBI" id="CHEBI:15378"/>
        <dbReference type="ChEBI" id="CHEBI:29985"/>
        <dbReference type="ChEBI" id="CHEBI:30616"/>
        <dbReference type="ChEBI" id="CHEBI:43474"/>
        <dbReference type="ChEBI" id="CHEBI:58359"/>
        <dbReference type="ChEBI" id="CHEBI:78520"/>
        <dbReference type="ChEBI" id="CHEBI:78521"/>
        <dbReference type="ChEBI" id="CHEBI:456216"/>
        <dbReference type="EC" id="6.3.5.7"/>
    </reaction>
</comment>
<feature type="domain" description="Amidase" evidence="11">
    <location>
        <begin position="23"/>
        <end position="466"/>
    </location>
</feature>
<dbReference type="PANTHER" id="PTHR11895">
    <property type="entry name" value="TRANSAMIDASE"/>
    <property type="match status" value="1"/>
</dbReference>
<dbReference type="Gene3D" id="3.90.1300.10">
    <property type="entry name" value="Amidase signature (AS) domain"/>
    <property type="match status" value="1"/>
</dbReference>
<feature type="active site" description="Charge relay system" evidence="10">
    <location>
        <position position="75"/>
    </location>
</feature>
<evidence type="ECO:0000256" key="2">
    <source>
        <dbReference type="ARBA" id="ARBA00011123"/>
    </source>
</evidence>
<keyword evidence="8 10" id="KW-0648">Protein biosynthesis</keyword>
<evidence type="ECO:0000313" key="12">
    <source>
        <dbReference type="EMBL" id="ACV67602.1"/>
    </source>
</evidence>
<gene>
    <name evidence="10" type="primary">gatA</name>
    <name evidence="12" type="ordered locus">Dret_0300</name>
</gene>
<dbReference type="GO" id="GO:0006412">
    <property type="term" value="P:translation"/>
    <property type="evidence" value="ECO:0007669"/>
    <property type="project" value="UniProtKB-UniRule"/>
</dbReference>
<proteinExistence type="inferred from homology"/>
<keyword evidence="13" id="KW-1185">Reference proteome</keyword>
<dbReference type="EC" id="6.3.5.7" evidence="3 10"/>
<dbReference type="InterPro" id="IPR004412">
    <property type="entry name" value="GatA"/>
</dbReference>
<evidence type="ECO:0000256" key="3">
    <source>
        <dbReference type="ARBA" id="ARBA00012739"/>
    </source>
</evidence>
<organism evidence="12 13">
    <name type="scientific">Desulfohalobium retbaense (strain ATCC 49708 / DSM 5692 / JCM 16813 / HR100)</name>
    <dbReference type="NCBI Taxonomy" id="485915"/>
    <lineage>
        <taxon>Bacteria</taxon>
        <taxon>Pseudomonadati</taxon>
        <taxon>Thermodesulfobacteriota</taxon>
        <taxon>Desulfovibrionia</taxon>
        <taxon>Desulfovibrionales</taxon>
        <taxon>Desulfohalobiaceae</taxon>
        <taxon>Desulfohalobium</taxon>
    </lineage>
</organism>
<keyword evidence="5 10" id="KW-0436">Ligase</keyword>
<name>C8WZX7_DESRD</name>
<comment type="subunit">
    <text evidence="2 10">Heterotrimer of A, B and C subunits.</text>
</comment>
<evidence type="ECO:0000256" key="9">
    <source>
        <dbReference type="ARBA" id="ARBA00047407"/>
    </source>
</evidence>
<evidence type="ECO:0000259" key="11">
    <source>
        <dbReference type="Pfam" id="PF01425"/>
    </source>
</evidence>
<dbReference type="SUPFAM" id="SSF75304">
    <property type="entry name" value="Amidase signature (AS) enzymes"/>
    <property type="match status" value="1"/>
</dbReference>
<dbReference type="Proteomes" id="UP000001052">
    <property type="component" value="Chromosome"/>
</dbReference>
<dbReference type="PANTHER" id="PTHR11895:SF151">
    <property type="entry name" value="GLUTAMYL-TRNA(GLN) AMIDOTRANSFERASE SUBUNIT A"/>
    <property type="match status" value="1"/>
</dbReference>
<evidence type="ECO:0000256" key="4">
    <source>
        <dbReference type="ARBA" id="ARBA00014428"/>
    </source>
</evidence>
<protein>
    <recommendedName>
        <fullName evidence="4 10">Glutamyl-tRNA(Gln) amidotransferase subunit A</fullName>
        <shortName evidence="10">Glu-ADT subunit A</shortName>
        <ecNumber evidence="3 10">6.3.5.7</ecNumber>
    </recommendedName>
</protein>
<reference evidence="12 13" key="2">
    <citation type="journal article" date="2010" name="Stand. Genomic Sci.">
        <title>Complete genome sequence of Desulfohalobium retbaense type strain (HR(100)).</title>
        <authorList>
            <person name="Spring S."/>
            <person name="Nolan M."/>
            <person name="Lapidus A."/>
            <person name="Glavina Del Rio T."/>
            <person name="Copeland A."/>
            <person name="Tice H."/>
            <person name="Cheng J.F."/>
            <person name="Lucas S."/>
            <person name="Land M."/>
            <person name="Chen F."/>
            <person name="Bruce D."/>
            <person name="Goodwin L."/>
            <person name="Pitluck S."/>
            <person name="Ivanova N."/>
            <person name="Mavromatis K."/>
            <person name="Mikhailova N."/>
            <person name="Pati A."/>
            <person name="Chen A."/>
            <person name="Palaniappan K."/>
            <person name="Hauser L."/>
            <person name="Chang Y.J."/>
            <person name="Jeffries C.D."/>
            <person name="Munk C."/>
            <person name="Kiss H."/>
            <person name="Chain P."/>
            <person name="Han C."/>
            <person name="Brettin T."/>
            <person name="Detter J.C."/>
            <person name="Schuler E."/>
            <person name="Goker M."/>
            <person name="Rohde M."/>
            <person name="Bristow J."/>
            <person name="Eisen J.A."/>
            <person name="Markowitz V."/>
            <person name="Hugenholtz P."/>
            <person name="Kyrpides N.C."/>
            <person name="Klenk H.P."/>
        </authorList>
    </citation>
    <scope>NUCLEOTIDE SEQUENCE [LARGE SCALE GENOMIC DNA]</scope>
    <source>
        <strain evidence="12 13">DSM 5692</strain>
    </source>
</reference>
<evidence type="ECO:0000256" key="5">
    <source>
        <dbReference type="ARBA" id="ARBA00022598"/>
    </source>
</evidence>
<reference evidence="13" key="1">
    <citation type="submission" date="2009-09" db="EMBL/GenBank/DDBJ databases">
        <title>The complete chromosome of Desulfohalobium retbaense DSM 5692.</title>
        <authorList>
            <consortium name="US DOE Joint Genome Institute (JGI-PGF)"/>
            <person name="Lucas S."/>
            <person name="Copeland A."/>
            <person name="Lapidus A."/>
            <person name="Glavina del Rio T."/>
            <person name="Dalin E."/>
            <person name="Tice H."/>
            <person name="Bruce D."/>
            <person name="Goodwin L."/>
            <person name="Pitluck S."/>
            <person name="Kyrpides N."/>
            <person name="Mavromatis K."/>
            <person name="Ivanova N."/>
            <person name="Mikhailova N."/>
            <person name="Munk A.C."/>
            <person name="Brettin T."/>
            <person name="Detter J.C."/>
            <person name="Han C."/>
            <person name="Tapia R."/>
            <person name="Larimer F."/>
            <person name="Land M."/>
            <person name="Hauser L."/>
            <person name="Markowitz V."/>
            <person name="Cheng J.-F."/>
            <person name="Hugenholtz P."/>
            <person name="Woyke T."/>
            <person name="Wu D."/>
            <person name="Spring S."/>
            <person name="Klenk H.-P."/>
            <person name="Eisen J.A."/>
        </authorList>
    </citation>
    <scope>NUCLEOTIDE SEQUENCE [LARGE SCALE GENOMIC DNA]</scope>
    <source>
        <strain evidence="13">DSM 5692</strain>
    </source>
</reference>
<feature type="active site" description="Charge relay system" evidence="10">
    <location>
        <position position="150"/>
    </location>
</feature>
<feature type="active site" description="Acyl-ester intermediate" evidence="10">
    <location>
        <position position="174"/>
    </location>
</feature>
<evidence type="ECO:0000256" key="1">
    <source>
        <dbReference type="ARBA" id="ARBA00008069"/>
    </source>
</evidence>
<dbReference type="AlphaFoldDB" id="C8WZX7"/>
<dbReference type="KEGG" id="drt:Dret_0300"/>
<dbReference type="HOGENOM" id="CLU_009600_0_3_7"/>
<dbReference type="InterPro" id="IPR020556">
    <property type="entry name" value="Amidase_CS"/>
</dbReference>
<evidence type="ECO:0000256" key="8">
    <source>
        <dbReference type="ARBA" id="ARBA00022917"/>
    </source>
</evidence>
<sequence length="489" mass="51951">MQTTSLIQLRDALRCGDISAENAVNTCLDRIRTTEPVVQALVHTDAENALNTARSLDAQGPSADMPLWGVPIILKDLLATKGQPTTCCSKMLENFTPFYNAHVVDRLQQAGAIVLAKSNMDEFAMGSSTENSAVQQTKNPWDTTRVPGGSSGGSAAAVAAGQAPGALGTDTGGSIRQPAGFCGIVGLKPTYGRVSRYGLVAYGSSLDQIGPMTRCVADSAAILQAIAGHDPKDSTSVAIEVPDYTAALEQTTDLSGWRIGVPREYWGDGLSDEVAETCRAFLDQAREHGAELVDVSLPHTKYAIATYYILVMAEASSNLSRFDGVRYGHRADDAANLMEMYSKSRSQGFGREVQRRILLGTYALSAGYYDAYYKKAAQVRRLIRDDYLQAFASCDLLCGPVAPTTAFGLGEKTDDPLQMYLTDIFTNPLNLTGLPGLSLPAGIGRTSGLPVGVQLFGPAFGESALLQAGHVLEQARGPLPEPTALAGLD</sequence>
<evidence type="ECO:0000256" key="10">
    <source>
        <dbReference type="HAMAP-Rule" id="MF_00120"/>
    </source>
</evidence>
<keyword evidence="7 10" id="KW-0067">ATP-binding</keyword>
<dbReference type="Pfam" id="PF01425">
    <property type="entry name" value="Amidase"/>
    <property type="match status" value="1"/>
</dbReference>
<evidence type="ECO:0000256" key="7">
    <source>
        <dbReference type="ARBA" id="ARBA00022840"/>
    </source>
</evidence>
<evidence type="ECO:0000313" key="13">
    <source>
        <dbReference type="Proteomes" id="UP000001052"/>
    </source>
</evidence>